<keyword evidence="5" id="KW-0067">ATP-binding</keyword>
<organism evidence="9 10">
    <name type="scientific">Ostreobium quekettii</name>
    <dbReference type="NCBI Taxonomy" id="121088"/>
    <lineage>
        <taxon>Eukaryota</taxon>
        <taxon>Viridiplantae</taxon>
        <taxon>Chlorophyta</taxon>
        <taxon>core chlorophytes</taxon>
        <taxon>Ulvophyceae</taxon>
        <taxon>TCBD clade</taxon>
        <taxon>Bryopsidales</taxon>
        <taxon>Ostreobineae</taxon>
        <taxon>Ostreobiaceae</taxon>
        <taxon>Ostreobium</taxon>
    </lineage>
</organism>
<dbReference type="GO" id="GO:0005524">
    <property type="term" value="F:ATP binding"/>
    <property type="evidence" value="ECO:0007669"/>
    <property type="project" value="UniProtKB-KW"/>
</dbReference>
<keyword evidence="4" id="KW-0547">Nucleotide-binding</keyword>
<dbReference type="InterPro" id="IPR050352">
    <property type="entry name" value="ABCG_transporters"/>
</dbReference>
<evidence type="ECO:0000313" key="10">
    <source>
        <dbReference type="Proteomes" id="UP000708148"/>
    </source>
</evidence>
<dbReference type="PROSITE" id="PS50893">
    <property type="entry name" value="ABC_TRANSPORTER_2"/>
    <property type="match status" value="1"/>
</dbReference>
<evidence type="ECO:0000256" key="5">
    <source>
        <dbReference type="ARBA" id="ARBA00022840"/>
    </source>
</evidence>
<dbReference type="GO" id="GO:0016020">
    <property type="term" value="C:membrane"/>
    <property type="evidence" value="ECO:0007669"/>
    <property type="project" value="UniProtKB-SubCell"/>
</dbReference>
<dbReference type="PROSITE" id="PS00211">
    <property type="entry name" value="ABC_TRANSPORTER_1"/>
    <property type="match status" value="1"/>
</dbReference>
<keyword evidence="10" id="KW-1185">Reference proteome</keyword>
<name>A0A8S1JDS6_9CHLO</name>
<dbReference type="AlphaFoldDB" id="A0A8S1JDS6"/>
<dbReference type="InterPro" id="IPR003439">
    <property type="entry name" value="ABC_transporter-like_ATP-bd"/>
</dbReference>
<dbReference type="Pfam" id="PF00005">
    <property type="entry name" value="ABC_tran"/>
    <property type="match status" value="1"/>
</dbReference>
<evidence type="ECO:0000256" key="7">
    <source>
        <dbReference type="ARBA" id="ARBA00023136"/>
    </source>
</evidence>
<reference evidence="9" key="1">
    <citation type="submission" date="2020-12" db="EMBL/GenBank/DDBJ databases">
        <authorList>
            <person name="Iha C."/>
        </authorList>
    </citation>
    <scope>NUCLEOTIDE SEQUENCE</scope>
</reference>
<gene>
    <name evidence="9" type="ORF">OSTQU699_LOCUS10784</name>
</gene>
<keyword evidence="2" id="KW-0813">Transport</keyword>
<feature type="domain" description="ABC transporter" evidence="8">
    <location>
        <begin position="43"/>
        <end position="289"/>
    </location>
</feature>
<evidence type="ECO:0000313" key="9">
    <source>
        <dbReference type="EMBL" id="CAD7705429.1"/>
    </source>
</evidence>
<dbReference type="SMART" id="SM00382">
    <property type="entry name" value="AAA"/>
    <property type="match status" value="1"/>
</dbReference>
<keyword evidence="6" id="KW-1133">Transmembrane helix</keyword>
<dbReference type="InterPro" id="IPR003593">
    <property type="entry name" value="AAA+_ATPase"/>
</dbReference>
<evidence type="ECO:0000256" key="1">
    <source>
        <dbReference type="ARBA" id="ARBA00004141"/>
    </source>
</evidence>
<dbReference type="CDD" id="cd03213">
    <property type="entry name" value="ABCG_EPDR"/>
    <property type="match status" value="1"/>
</dbReference>
<protein>
    <recommendedName>
        <fullName evidence="8">ABC transporter domain-containing protein</fullName>
    </recommendedName>
</protein>
<dbReference type="Gene3D" id="3.40.50.300">
    <property type="entry name" value="P-loop containing nucleotide triphosphate hydrolases"/>
    <property type="match status" value="1"/>
</dbReference>
<evidence type="ECO:0000256" key="3">
    <source>
        <dbReference type="ARBA" id="ARBA00022692"/>
    </source>
</evidence>
<comment type="subcellular location">
    <subcellularLocation>
        <location evidence="1">Membrane</location>
        <topology evidence="1">Multi-pass membrane protein</topology>
    </subcellularLocation>
</comment>
<evidence type="ECO:0000259" key="8">
    <source>
        <dbReference type="PROSITE" id="PS50893"/>
    </source>
</evidence>
<dbReference type="EMBL" id="CAJHUC010003125">
    <property type="protein sequence ID" value="CAD7705429.1"/>
    <property type="molecule type" value="Genomic_DNA"/>
</dbReference>
<dbReference type="Proteomes" id="UP000708148">
    <property type="component" value="Unassembled WGS sequence"/>
</dbReference>
<dbReference type="OrthoDB" id="66620at2759"/>
<keyword evidence="7" id="KW-0472">Membrane</keyword>
<dbReference type="GO" id="GO:0016887">
    <property type="term" value="F:ATP hydrolysis activity"/>
    <property type="evidence" value="ECO:0007669"/>
    <property type="project" value="InterPro"/>
</dbReference>
<comment type="caution">
    <text evidence="9">The sequence shown here is derived from an EMBL/GenBank/DDBJ whole genome shotgun (WGS) entry which is preliminary data.</text>
</comment>
<keyword evidence="3" id="KW-0812">Transmembrane</keyword>
<accession>A0A8S1JDS6</accession>
<dbReference type="SUPFAM" id="SSF52540">
    <property type="entry name" value="P-loop containing nucleoside triphosphate hydrolases"/>
    <property type="match status" value="1"/>
</dbReference>
<evidence type="ECO:0000256" key="6">
    <source>
        <dbReference type="ARBA" id="ARBA00022989"/>
    </source>
</evidence>
<evidence type="ECO:0000256" key="2">
    <source>
        <dbReference type="ARBA" id="ARBA00022448"/>
    </source>
</evidence>
<dbReference type="InterPro" id="IPR027417">
    <property type="entry name" value="P-loop_NTPase"/>
</dbReference>
<dbReference type="PANTHER" id="PTHR48041:SF91">
    <property type="entry name" value="ABC TRANSPORTER G FAMILY MEMBER 28"/>
    <property type="match status" value="1"/>
</dbReference>
<dbReference type="GO" id="GO:0042626">
    <property type="term" value="F:ATPase-coupled transmembrane transporter activity"/>
    <property type="evidence" value="ECO:0007669"/>
    <property type="project" value="TreeGrafter"/>
</dbReference>
<dbReference type="InterPro" id="IPR017871">
    <property type="entry name" value="ABC_transporter-like_CS"/>
</dbReference>
<evidence type="ECO:0000256" key="4">
    <source>
        <dbReference type="ARBA" id="ARBA00022741"/>
    </source>
</evidence>
<proteinExistence type="predicted"/>
<dbReference type="PANTHER" id="PTHR48041">
    <property type="entry name" value="ABC TRANSPORTER G FAMILY MEMBER 28"/>
    <property type="match status" value="1"/>
</dbReference>
<sequence>MAGGQSGARLTKGLSNSFGVGGGDGPDNEQAAMDALVENGVKVAFKDIEYLVPSSKEKGKKTALLKHVGAYLLPSQMTALMGPSGSGKTTLLDLLAGRKTGGETKGEILFAAHKPTQKFLRRYTGYVEQFDTLLGMLTVQEMMMYTAELKRPVSEPYNRKKEAVGAVIEKLALESAKDTRIGNALMKGISGGQAKRVNIGIALVTNPKVLFLDEPTTGLDSYTANEVLMLVKALTSDGITICATVHSPSPCAFALFDRLVMLVRGQLVYFGDRCAAHAYFQSAVPDKGPRVAMDSGNEAEWITDVIVHVDRMGGGAALAETFNRSTLKGEGQEALEAMMKESAAVSEETLRELSVRRATVTPFWWGLRTLIKYRTTKNYQDPTFLGPRVGDKLVFAFILMSLYWGIGDKLTPDNFINITSCLFITSAFHP</sequence>